<proteinExistence type="predicted"/>
<keyword evidence="2" id="KW-1185">Reference proteome</keyword>
<reference evidence="2" key="1">
    <citation type="journal article" date="2023" name="Front. Plant Sci.">
        <title>Chromosomal-level genome assembly of Melastoma candidum provides insights into trichome evolution.</title>
        <authorList>
            <person name="Zhong Y."/>
            <person name="Wu W."/>
            <person name="Sun C."/>
            <person name="Zou P."/>
            <person name="Liu Y."/>
            <person name="Dai S."/>
            <person name="Zhou R."/>
        </authorList>
    </citation>
    <scope>NUCLEOTIDE SEQUENCE [LARGE SCALE GENOMIC DNA]</scope>
</reference>
<evidence type="ECO:0000313" key="2">
    <source>
        <dbReference type="Proteomes" id="UP001057402"/>
    </source>
</evidence>
<protein>
    <submittedName>
        <fullName evidence="1">Uncharacterized protein</fullName>
    </submittedName>
</protein>
<dbReference type="Proteomes" id="UP001057402">
    <property type="component" value="Chromosome 6"/>
</dbReference>
<name>A0ACB9QTM5_9MYRT</name>
<evidence type="ECO:0000313" key="1">
    <source>
        <dbReference type="EMBL" id="KAI4367013.1"/>
    </source>
</evidence>
<sequence>MAQKADLFDSYFQRADLDRDGRISGAEAVSFFQASGLPKLVLAKIWDYADQNRTGFLGRAEFYNALRLVTVAQSKRELTPELVKAALYGPAAVKIPAPQMNLPGTLASPSKAAQSRPVLQTALGNSVSSQSVGPGGPLQRPNVSANLHMPQANQMLRPSQSVSPSPSALAQAASPQGFPAAAPSVSAHPPAPSLSRSLAAGGMARSLVVSQVTSSGVGPTSTPHAYGVTVSGSMASLSPQPPVIPSVASTRPVNDTQKVDVRSHGFTTDSIFGDVFASTQAQPRQESSAAGATAVPSAILSAPAATQPSVRANTSVPFQSPEALQPVANYTQASQSVEKLSQQTSHPAPPGVSSSVSPGAGKPPPSHPQGMWPKMTQTDVQKYMKVFVEVDKDKDGKITGGEARNLFLSWRLPREILKQVWDLSDQDNDSMLSLREFCIALYLMERYREGRTLPSVLPSNLILELPPASQPTVGYENATWTQSPGLQQHRGTAPSTFQHVTHGARGRPPKPPTGPLAEEVQQPAQQKVKIPILEKDLVDQLSSEEQKSLNLKLQEAMDADKKVQELEKEILDSKQKIEFYRVKMQELVLYKSRCDSRLNEIMERASGDKREVETLSTRYEEKCRQVGDVASKLTIEEATFRDVQEKKMELYRAILSMEKDGKADGALQVHIDRIQEELDELVKVLNDRCKKYGLRAKPTSLLELPFGWQPGLQETAADWDDEWDKFQEEGFTFVKEFTLDVQNVIAPPKETSRRVKATATVEGQIDPSSPHAKETRESPSNADGHAVENGVHHNDSETGAPKCANATPKSAPQSPAAPSSAGSPKDSTSGKHSLESPAMFDRDSLSDHEATASVHSGDRTSDEPAWGTSENDDLDSVWGFNATASSPWEIDHDRLRDDNFLSGSKTDFGLNPIRTGSQHGTTSPRRNTFFDESVPSTPLYTPGPQTSSHQRSIFFDESVPSTPLYTSGVQPERSSVFFDESVPSTPLYGSAFSPTHREQSGPFDSFSRFDSFSSRDGGGFFSQPDTLARFDSIRSSRDFDQGHGFLSFDDSDPFGTGPFKTSGQTPRSSDHWNAFS</sequence>
<comment type="caution">
    <text evidence="1">The sequence shown here is derived from an EMBL/GenBank/DDBJ whole genome shotgun (WGS) entry which is preliminary data.</text>
</comment>
<gene>
    <name evidence="1" type="ORF">MLD38_022800</name>
</gene>
<accession>A0ACB9QTM5</accession>
<organism evidence="1 2">
    <name type="scientific">Melastoma candidum</name>
    <dbReference type="NCBI Taxonomy" id="119954"/>
    <lineage>
        <taxon>Eukaryota</taxon>
        <taxon>Viridiplantae</taxon>
        <taxon>Streptophyta</taxon>
        <taxon>Embryophyta</taxon>
        <taxon>Tracheophyta</taxon>
        <taxon>Spermatophyta</taxon>
        <taxon>Magnoliopsida</taxon>
        <taxon>eudicotyledons</taxon>
        <taxon>Gunneridae</taxon>
        <taxon>Pentapetalae</taxon>
        <taxon>rosids</taxon>
        <taxon>malvids</taxon>
        <taxon>Myrtales</taxon>
        <taxon>Melastomataceae</taxon>
        <taxon>Melastomatoideae</taxon>
        <taxon>Melastomateae</taxon>
        <taxon>Melastoma</taxon>
    </lineage>
</organism>
<dbReference type="EMBL" id="CM042885">
    <property type="protein sequence ID" value="KAI4367013.1"/>
    <property type="molecule type" value="Genomic_DNA"/>
</dbReference>